<dbReference type="EMBL" id="JAEPRC010001019">
    <property type="protein sequence ID" value="KAG2190231.1"/>
    <property type="molecule type" value="Genomic_DNA"/>
</dbReference>
<evidence type="ECO:0000313" key="4">
    <source>
        <dbReference type="Proteomes" id="UP000650833"/>
    </source>
</evidence>
<accession>A0A8H7QF14</accession>
<keyword evidence="4" id="KW-1185">Reference proteome</keyword>
<dbReference type="OrthoDB" id="3797628at2759"/>
<dbReference type="Proteomes" id="UP000650833">
    <property type="component" value="Unassembled WGS sequence"/>
</dbReference>
<evidence type="ECO:0000313" key="3">
    <source>
        <dbReference type="EMBL" id="KAG2190231.1"/>
    </source>
</evidence>
<sequence>MFLGRKRALQAKSITQTGIVDTKSQLNEQRSKEIMNIFIQQTELTPVENDLPIAKLKKEADMSLYKTACLSKYSEDVQLIWSLATSLNHSNQKVSVKKWIRDLVHPGLESQLKRSKEIYVNDPFITTFVNLTFGQYDAASESAQLQNDFNLAMYIIHSEYKDTTTVVQQQISDFKKGGQWQNMTVFHKKCWHIIAGNLGYIQEDDFVVTEDVYWQCTLGMYIWFGNRFDCFDLRLYNKALDSNIPGIHQLKTVKHTAIPDDRCYWYQLLQWWIGNEKLAKIDDWPLDLVWLLSIYKQPNKIDEKYALNWIEYLERQDQAELAIYTTFFLSRPSDKLNYILRQCEWDNEEKLIYGYHIPKKQVFIAKALNAHDSWDYKGEYKFLVQGGLKEQAKMALLHFLLPRIFDDDENAMKTSLNFLDDYPFSDAEIKTLTNIYRIIISKEKEENFDRYIQELENLQSKYQSKNLNTLLKNLMELMMEANQ</sequence>
<keyword evidence="1" id="KW-0175">Coiled coil</keyword>
<evidence type="ECO:0000256" key="1">
    <source>
        <dbReference type="SAM" id="Coils"/>
    </source>
</evidence>
<dbReference type="Gene3D" id="1.25.40.690">
    <property type="match status" value="1"/>
</dbReference>
<evidence type="ECO:0000259" key="2">
    <source>
        <dbReference type="Pfam" id="PF12110"/>
    </source>
</evidence>
<gene>
    <name evidence="3" type="ORF">INT46_005717</name>
</gene>
<proteinExistence type="predicted"/>
<dbReference type="InterPro" id="IPR021967">
    <property type="entry name" value="Nup98_C"/>
</dbReference>
<reference evidence="3" key="1">
    <citation type="submission" date="2020-12" db="EMBL/GenBank/DDBJ databases">
        <title>Metabolic potential, ecology and presence of endohyphal bacteria is reflected in genomic diversity of Mucoromycotina.</title>
        <authorList>
            <person name="Muszewska A."/>
            <person name="Okrasinska A."/>
            <person name="Steczkiewicz K."/>
            <person name="Drgas O."/>
            <person name="Orlowska M."/>
            <person name="Perlinska-Lenart U."/>
            <person name="Aleksandrzak-Piekarczyk T."/>
            <person name="Szatraj K."/>
            <person name="Zielenkiewicz U."/>
            <person name="Pilsyk S."/>
            <person name="Malc E."/>
            <person name="Mieczkowski P."/>
            <person name="Kruszewska J.S."/>
            <person name="Biernat P."/>
            <person name="Pawlowska J."/>
        </authorList>
    </citation>
    <scope>NUCLEOTIDE SEQUENCE</scope>
    <source>
        <strain evidence="3">CBS 226.32</strain>
    </source>
</reference>
<dbReference type="Pfam" id="PF12110">
    <property type="entry name" value="Nup96"/>
    <property type="match status" value="1"/>
</dbReference>
<comment type="caution">
    <text evidence="3">The sequence shown here is derived from an EMBL/GenBank/DDBJ whole genome shotgun (WGS) entry which is preliminary data.</text>
</comment>
<feature type="coiled-coil region" evidence="1">
    <location>
        <begin position="441"/>
        <end position="468"/>
    </location>
</feature>
<name>A0A8H7QF14_9FUNG</name>
<protein>
    <recommendedName>
        <fullName evidence="2">Nuclear pore complex protein NUP96 C-terminal domain-containing protein</fullName>
    </recommendedName>
</protein>
<feature type="domain" description="Nuclear pore complex protein NUP96 C-terminal" evidence="2">
    <location>
        <begin position="128"/>
        <end position="229"/>
    </location>
</feature>
<dbReference type="AlphaFoldDB" id="A0A8H7QF14"/>
<organism evidence="3 4">
    <name type="scientific">Mucor plumbeus</name>
    <dbReference type="NCBI Taxonomy" id="97098"/>
    <lineage>
        <taxon>Eukaryota</taxon>
        <taxon>Fungi</taxon>
        <taxon>Fungi incertae sedis</taxon>
        <taxon>Mucoromycota</taxon>
        <taxon>Mucoromycotina</taxon>
        <taxon>Mucoromycetes</taxon>
        <taxon>Mucorales</taxon>
        <taxon>Mucorineae</taxon>
        <taxon>Mucoraceae</taxon>
        <taxon>Mucor</taxon>
    </lineage>
</organism>